<evidence type="ECO:0000313" key="3">
    <source>
        <dbReference type="EMBL" id="STO91685.1"/>
    </source>
</evidence>
<dbReference type="EMBL" id="UGGT01000004">
    <property type="protein sequence ID" value="STO91685.1"/>
    <property type="molecule type" value="Genomic_DNA"/>
</dbReference>
<evidence type="ECO:0000256" key="1">
    <source>
        <dbReference type="SAM" id="Coils"/>
    </source>
</evidence>
<name>A0A377IVW4_9GAMM</name>
<proteinExistence type="predicted"/>
<dbReference type="AlphaFoldDB" id="A0A377IVW4"/>
<keyword evidence="1" id="KW-0175">Coiled coil</keyword>
<keyword evidence="4" id="KW-1185">Reference proteome</keyword>
<organism evidence="3 4">
    <name type="scientific">Fluoribacter dumoffii</name>
    <dbReference type="NCBI Taxonomy" id="463"/>
    <lineage>
        <taxon>Bacteria</taxon>
        <taxon>Pseudomonadati</taxon>
        <taxon>Pseudomonadota</taxon>
        <taxon>Gammaproteobacteria</taxon>
        <taxon>Legionellales</taxon>
        <taxon>Legionellaceae</taxon>
        <taxon>Fluoribacter</taxon>
    </lineage>
</organism>
<feature type="region of interest" description="Disordered" evidence="2">
    <location>
        <begin position="101"/>
        <end position="147"/>
    </location>
</feature>
<dbReference type="OrthoDB" id="9149570at2"/>
<dbReference type="RefSeq" id="WP_019350374.1">
    <property type="nucleotide sequence ID" value="NZ_UGGT01000004.1"/>
</dbReference>
<feature type="compositionally biased region" description="Polar residues" evidence="2">
    <location>
        <begin position="132"/>
        <end position="147"/>
    </location>
</feature>
<feature type="coiled-coil region" evidence="1">
    <location>
        <begin position="294"/>
        <end position="357"/>
    </location>
</feature>
<accession>A0A377IVW4</accession>
<dbReference type="GeneID" id="93294417"/>
<sequence>MAVLRIHKKQQNFVILDKTCLNDDSLSWGAKGLHAYLMSLPDDWKVRVSDLRERATNGRDAVRGFLGELEQAGYIQKSACRDDASGRFGGIEYFVLEIPERQNPGRIPEPEKPSSVKNEQTTPSPENPSPVSPATGNPTPENPTLININRISNKKLNNKTAAASNSAPGKASTIHAQPQAAAVLFSQSSNHEEKPFAKVVKEQPPVDRLSQEDALIGTELTQAQKHRVTCLVKSLNFSQKEDLSAEIEFCLLNPKHFTACGNDFSRKLNAIRGVILRGGWQTPAGMLRDVSTTKKSNTSIVKQLENELKEAHAEVSHFQKLLTTAREHTRAHFETIINQAKNKIHDIEAQLRQVMSSQQEAPC</sequence>
<evidence type="ECO:0000313" key="4">
    <source>
        <dbReference type="Proteomes" id="UP000254554"/>
    </source>
</evidence>
<reference evidence="3 4" key="1">
    <citation type="submission" date="2018-06" db="EMBL/GenBank/DDBJ databases">
        <authorList>
            <consortium name="Pathogen Informatics"/>
            <person name="Doyle S."/>
        </authorList>
    </citation>
    <scope>NUCLEOTIDE SEQUENCE [LARGE SCALE GENOMIC DNA]</scope>
    <source>
        <strain evidence="3 4">NCTC11370</strain>
    </source>
</reference>
<evidence type="ECO:0000256" key="2">
    <source>
        <dbReference type="SAM" id="MobiDB-lite"/>
    </source>
</evidence>
<protein>
    <submittedName>
        <fullName evidence="3">Uncharacterized protein</fullName>
    </submittedName>
</protein>
<feature type="compositionally biased region" description="Polar residues" evidence="2">
    <location>
        <begin position="115"/>
        <end position="124"/>
    </location>
</feature>
<gene>
    <name evidence="3" type="ORF">NCTC11370_03663</name>
</gene>
<dbReference type="STRING" id="1094715.GCA_000236165_03295"/>
<dbReference type="Proteomes" id="UP000254554">
    <property type="component" value="Unassembled WGS sequence"/>
</dbReference>